<accession>A0AAV0ADP4</accession>
<proteinExistence type="predicted"/>
<organism evidence="1 2">
    <name type="scientific">Phakopsora pachyrhizi</name>
    <name type="common">Asian soybean rust disease fungus</name>
    <dbReference type="NCBI Taxonomy" id="170000"/>
    <lineage>
        <taxon>Eukaryota</taxon>
        <taxon>Fungi</taxon>
        <taxon>Dikarya</taxon>
        <taxon>Basidiomycota</taxon>
        <taxon>Pucciniomycotina</taxon>
        <taxon>Pucciniomycetes</taxon>
        <taxon>Pucciniales</taxon>
        <taxon>Phakopsoraceae</taxon>
        <taxon>Phakopsora</taxon>
    </lineage>
</organism>
<dbReference type="Proteomes" id="UP001153365">
    <property type="component" value="Unassembled WGS sequence"/>
</dbReference>
<keyword evidence="2" id="KW-1185">Reference proteome</keyword>
<gene>
    <name evidence="1" type="ORF">PPACK8108_LOCUS461</name>
</gene>
<name>A0AAV0ADP4_PHAPC</name>
<dbReference type="AlphaFoldDB" id="A0AAV0ADP4"/>
<sequence length="88" mass="9954">MANKEIINVYMAIDKETDSFKRSPEPSEKDELEEESMNLIDYGYEADVSNLNSNITKNNVQMINYGLFLKTDRGTSGILANDQLVSND</sequence>
<dbReference type="EMBL" id="CALTRL010000054">
    <property type="protein sequence ID" value="CAH7666133.1"/>
    <property type="molecule type" value="Genomic_DNA"/>
</dbReference>
<evidence type="ECO:0000313" key="2">
    <source>
        <dbReference type="Proteomes" id="UP001153365"/>
    </source>
</evidence>
<reference evidence="1" key="1">
    <citation type="submission" date="2022-06" db="EMBL/GenBank/DDBJ databases">
        <authorList>
            <consortium name="SYNGENTA / RWTH Aachen University"/>
        </authorList>
    </citation>
    <scope>NUCLEOTIDE SEQUENCE</scope>
</reference>
<evidence type="ECO:0000313" key="1">
    <source>
        <dbReference type="EMBL" id="CAH7666133.1"/>
    </source>
</evidence>
<comment type="caution">
    <text evidence="1">The sequence shown here is derived from an EMBL/GenBank/DDBJ whole genome shotgun (WGS) entry which is preliminary data.</text>
</comment>
<protein>
    <submittedName>
        <fullName evidence="1">Uncharacterized protein</fullName>
    </submittedName>
</protein>